<comment type="caution">
    <text evidence="1">The sequence shown here is derived from an EMBL/GenBank/DDBJ whole genome shotgun (WGS) entry which is preliminary data.</text>
</comment>
<sequence>MGHPDNTGVVWARTKVAATVDNAWPLSANDVVGFTVTNLNMLHLLIKLDTEKAIIAYTM</sequence>
<evidence type="ECO:0000313" key="1">
    <source>
        <dbReference type="EMBL" id="GAI97505.1"/>
    </source>
</evidence>
<protein>
    <submittedName>
        <fullName evidence="1">Uncharacterized protein</fullName>
    </submittedName>
</protein>
<gene>
    <name evidence="1" type="ORF">S12H4_27444</name>
</gene>
<proteinExistence type="predicted"/>
<reference evidence="1" key="1">
    <citation type="journal article" date="2014" name="Front. Microbiol.">
        <title>High frequency of phylogenetically diverse reductive dehalogenase-homologous genes in deep subseafloor sedimentary metagenomes.</title>
        <authorList>
            <person name="Kawai M."/>
            <person name="Futagami T."/>
            <person name="Toyoda A."/>
            <person name="Takaki Y."/>
            <person name="Nishi S."/>
            <person name="Hori S."/>
            <person name="Arai W."/>
            <person name="Tsubouchi T."/>
            <person name="Morono Y."/>
            <person name="Uchiyama I."/>
            <person name="Ito T."/>
            <person name="Fujiyama A."/>
            <person name="Inagaki F."/>
            <person name="Takami H."/>
        </authorList>
    </citation>
    <scope>NUCLEOTIDE SEQUENCE</scope>
    <source>
        <strain evidence="1">Expedition CK06-06</strain>
    </source>
</reference>
<accession>X1UCB4</accession>
<dbReference type="EMBL" id="BARW01015671">
    <property type="protein sequence ID" value="GAI97505.1"/>
    <property type="molecule type" value="Genomic_DNA"/>
</dbReference>
<organism evidence="1">
    <name type="scientific">marine sediment metagenome</name>
    <dbReference type="NCBI Taxonomy" id="412755"/>
    <lineage>
        <taxon>unclassified sequences</taxon>
        <taxon>metagenomes</taxon>
        <taxon>ecological metagenomes</taxon>
    </lineage>
</organism>
<dbReference type="AlphaFoldDB" id="X1UCB4"/>
<name>X1UCB4_9ZZZZ</name>